<comment type="caution">
    <text evidence="2">The sequence shown here is derived from an EMBL/GenBank/DDBJ whole genome shotgun (WGS) entry which is preliminary data.</text>
</comment>
<dbReference type="AlphaFoldDB" id="A0A1S1MY85"/>
<evidence type="ECO:0000259" key="1">
    <source>
        <dbReference type="Pfam" id="PF14279"/>
    </source>
</evidence>
<accession>A0A1S1MY85</accession>
<gene>
    <name evidence="2" type="ORF">BET10_07230</name>
</gene>
<proteinExistence type="predicted"/>
<sequence length="299" mass="34440">MQCLFCKEASHHTKGVEHLIPESFGSKKLVLPKGLVCDKCNNYFARKVERPVMSHPSMRNVRGWYQVPNKKGKRPSVLGHIAGTEIQINMKLDKNKKLQIKAEKGSEQEIVDKYLKDMETTGEFPPFLFPIDIDPPQKEMSRFLAMLALEALALRFSYGNAEDKIIDEPSYDLIRGYARYGKGVEEWPYHRQVLYPMDTLMKHPDSGEWVQVGFGHDIILTPHPETYVSFNLYGVQFTINVGGPSIHGYEMWLKDNDPLERTGSKLVKRTVDGQEKYYLEGEFCMKKGAEYDRKNWLGK</sequence>
<protein>
    <recommendedName>
        <fullName evidence="1">HNH endonuclease 5 domain-containing protein</fullName>
    </recommendedName>
</protein>
<dbReference type="EMBL" id="MKJU01000022">
    <property type="protein sequence ID" value="OHU92112.1"/>
    <property type="molecule type" value="Genomic_DNA"/>
</dbReference>
<organism evidence="2 3">
    <name type="scientific">Pseudoalteromonas amylolytica</name>
    <dbReference type="NCBI Taxonomy" id="1859457"/>
    <lineage>
        <taxon>Bacteria</taxon>
        <taxon>Pseudomonadati</taxon>
        <taxon>Pseudomonadota</taxon>
        <taxon>Gammaproteobacteria</taxon>
        <taxon>Alteromonadales</taxon>
        <taxon>Pseudoalteromonadaceae</taxon>
        <taxon>Pseudoalteromonas</taxon>
    </lineage>
</organism>
<evidence type="ECO:0000313" key="2">
    <source>
        <dbReference type="EMBL" id="OHU92112.1"/>
    </source>
</evidence>
<dbReference type="InterPro" id="IPR029471">
    <property type="entry name" value="HNH_5"/>
</dbReference>
<keyword evidence="3" id="KW-1185">Reference proteome</keyword>
<reference evidence="2 3" key="1">
    <citation type="submission" date="2016-09" db="EMBL/GenBank/DDBJ databases">
        <title>Pseudoalteromonas amylolytica sp. nov., isolated from the surface seawater.</title>
        <authorList>
            <person name="Wu Y.-H."/>
            <person name="Cheng H."/>
            <person name="Jin X.-B."/>
            <person name="Wang C.-S."/>
            <person name="Xu X.-W."/>
        </authorList>
    </citation>
    <scope>NUCLEOTIDE SEQUENCE [LARGE SCALE GENOMIC DNA]</scope>
    <source>
        <strain evidence="2 3">JW1</strain>
    </source>
</reference>
<dbReference type="Pfam" id="PF14279">
    <property type="entry name" value="HNH_5"/>
    <property type="match status" value="1"/>
</dbReference>
<name>A0A1S1MY85_9GAMM</name>
<dbReference type="Proteomes" id="UP000179786">
    <property type="component" value="Unassembled WGS sequence"/>
</dbReference>
<evidence type="ECO:0000313" key="3">
    <source>
        <dbReference type="Proteomes" id="UP000179786"/>
    </source>
</evidence>
<feature type="domain" description="HNH endonuclease 5" evidence="1">
    <location>
        <begin position="3"/>
        <end position="55"/>
    </location>
</feature>
<dbReference type="RefSeq" id="WP_070983914.1">
    <property type="nucleotide sequence ID" value="NZ_MKJU01000022.1"/>
</dbReference>